<dbReference type="Proteomes" id="UP000260759">
    <property type="component" value="Unassembled WGS sequence"/>
</dbReference>
<gene>
    <name evidence="2" type="ORF">DXB37_15895</name>
</gene>
<dbReference type="EMBL" id="QSVA01000016">
    <property type="protein sequence ID" value="RGN91659.1"/>
    <property type="molecule type" value="Genomic_DNA"/>
</dbReference>
<protein>
    <recommendedName>
        <fullName evidence="4">Lipoprotein</fullName>
    </recommendedName>
</protein>
<comment type="caution">
    <text evidence="2">The sequence shown here is derived from an EMBL/GenBank/DDBJ whole genome shotgun (WGS) entry which is preliminary data.</text>
</comment>
<reference evidence="2 3" key="1">
    <citation type="submission" date="2018-08" db="EMBL/GenBank/DDBJ databases">
        <title>A genome reference for cultivated species of the human gut microbiota.</title>
        <authorList>
            <person name="Zou Y."/>
            <person name="Xue W."/>
            <person name="Luo G."/>
        </authorList>
    </citation>
    <scope>NUCLEOTIDE SEQUENCE [LARGE SCALE GENOMIC DNA]</scope>
    <source>
        <strain evidence="2 3">OM03-4</strain>
    </source>
</reference>
<evidence type="ECO:0008006" key="4">
    <source>
        <dbReference type="Google" id="ProtNLM"/>
    </source>
</evidence>
<name>A0A3E5ERQ6_BACUN</name>
<dbReference type="AlphaFoldDB" id="A0A3E5ERQ6"/>
<dbReference type="Gene3D" id="3.20.20.80">
    <property type="entry name" value="Glycosidases"/>
    <property type="match status" value="1"/>
</dbReference>
<dbReference type="InterPro" id="IPR032320">
    <property type="entry name" value="GH18_BT1044-like"/>
</dbReference>
<feature type="signal peptide" evidence="1">
    <location>
        <begin position="1"/>
        <end position="21"/>
    </location>
</feature>
<feature type="chain" id="PRO_5017701281" description="Lipoprotein" evidence="1">
    <location>
        <begin position="22"/>
        <end position="335"/>
    </location>
</feature>
<evidence type="ECO:0000313" key="3">
    <source>
        <dbReference type="Proteomes" id="UP000260759"/>
    </source>
</evidence>
<evidence type="ECO:0000313" key="2">
    <source>
        <dbReference type="EMBL" id="RGN91659.1"/>
    </source>
</evidence>
<proteinExistence type="predicted"/>
<sequence length="335" mass="37444">MKRYNKIFGALLPALAMTLLASCTDVESIELNRPGLDEQSPELYAKYLQNLNEYKSSASHKVTYAWFDNSVKAPYSRGQHISDVPDSLDVVSVMYPADLAEFEINDMAAVRAKGTKVVYTISFDNIRKEHADKVVEGVETGAFAAYLQAELDRLLGYEASFDGIIVEYKGKNPIYMSDEAKAEAKAEQDLFFTAIMNWKSNHADKMLTFQGYPENLIGQTVLSECRHIILVTDKLEDVQQLSLVVRKAMISKEVPTDRFVVAVSTVSMDTTDGKTGYFGGKRAMKEAAYWVTESSSDYTRAGIAIYNIQNDYYNADAIYPCVKEAINIMNPAPIK</sequence>
<organism evidence="2 3">
    <name type="scientific">Bacteroides uniformis</name>
    <dbReference type="NCBI Taxonomy" id="820"/>
    <lineage>
        <taxon>Bacteria</taxon>
        <taxon>Pseudomonadati</taxon>
        <taxon>Bacteroidota</taxon>
        <taxon>Bacteroidia</taxon>
        <taxon>Bacteroidales</taxon>
        <taxon>Bacteroidaceae</taxon>
        <taxon>Bacteroides</taxon>
    </lineage>
</organism>
<dbReference type="RefSeq" id="WP_117601154.1">
    <property type="nucleotide sequence ID" value="NZ_JBCHFJ010000004.1"/>
</dbReference>
<accession>A0A3E5ERQ6</accession>
<keyword evidence="1" id="KW-0732">Signal</keyword>
<dbReference type="PROSITE" id="PS51257">
    <property type="entry name" value="PROKAR_LIPOPROTEIN"/>
    <property type="match status" value="1"/>
</dbReference>
<dbReference type="Pfam" id="PF16141">
    <property type="entry name" value="GH18_BT1044-like"/>
    <property type="match status" value="1"/>
</dbReference>
<evidence type="ECO:0000256" key="1">
    <source>
        <dbReference type="SAM" id="SignalP"/>
    </source>
</evidence>